<comment type="caution">
    <text evidence="1">The sequence shown here is derived from an EMBL/GenBank/DDBJ whole genome shotgun (WGS) entry which is preliminary data.</text>
</comment>
<dbReference type="Proteomes" id="UP000236285">
    <property type="component" value="Unassembled WGS sequence"/>
</dbReference>
<proteinExistence type="predicted"/>
<protein>
    <submittedName>
        <fullName evidence="1">Uncharacterized protein</fullName>
    </submittedName>
</protein>
<keyword evidence="2" id="KW-1185">Reference proteome</keyword>
<gene>
    <name evidence="1" type="ORF">CW309_24410</name>
</gene>
<reference evidence="1" key="1">
    <citation type="submission" date="2017-12" db="EMBL/GenBank/DDBJ databases">
        <title>High quality draft genome sequence of Pseudomonas hunanensis P11 isolated from the high-arsenic soil.</title>
        <authorList>
            <person name="Pan J."/>
        </authorList>
    </citation>
    <scope>NUCLEOTIDE SEQUENCE</scope>
    <source>
        <strain evidence="1">P11</strain>
    </source>
</reference>
<organism evidence="1 2">
    <name type="scientific">Pseudomonas hunanensis</name>
    <dbReference type="NCBI Taxonomy" id="1247546"/>
    <lineage>
        <taxon>Bacteria</taxon>
        <taxon>Pseudomonadati</taxon>
        <taxon>Pseudomonadota</taxon>
        <taxon>Gammaproteobacteria</taxon>
        <taxon>Pseudomonadales</taxon>
        <taxon>Pseudomonadaceae</taxon>
        <taxon>Pseudomonas</taxon>
    </lineage>
</organism>
<name>A0ACC9MY67_9PSED</name>
<dbReference type="EMBL" id="PISL01000036">
    <property type="protein sequence ID" value="PKF23953.1"/>
    <property type="molecule type" value="Genomic_DNA"/>
</dbReference>
<evidence type="ECO:0000313" key="2">
    <source>
        <dbReference type="Proteomes" id="UP000236285"/>
    </source>
</evidence>
<sequence length="257" mass="27494">MVEDWASSATNAGVTQGGKSRADLIRQHAPQVSVLERMLTFDTSAIRINDTSYFGEDDALQKEVKGLVGQAALEIAEDVNRSWTRKGNGKTTSRILGLIRRVQDKAEAMSVLSSKFSNLEKMCASVLAAVPSGPSIEGLAYIQVSSLLSFCMDPEKILGDHATEFDPLSVEASDPASVVDQDNAFFSNSAPSSVQPQVEHDEVTIVPEVSVIPPLPTGRKSEDNVFFGTAADQPVIEPEKAAASDTNSQASTTAFIF</sequence>
<evidence type="ECO:0000313" key="1">
    <source>
        <dbReference type="EMBL" id="PKF23953.1"/>
    </source>
</evidence>
<accession>A0ACC9MY67</accession>